<dbReference type="FunFam" id="1.10.1240.30:FF:000003">
    <property type="entry name" value="Circadian clock protein KaiA"/>
    <property type="match status" value="1"/>
</dbReference>
<dbReference type="InterPro" id="IPR020856">
    <property type="entry name" value="Circadian_clock_protein_KaiA_C"/>
</dbReference>
<proteinExistence type="predicted"/>
<dbReference type="AlphaFoldDB" id="A0AAN1QP98"/>
<dbReference type="SUPFAM" id="SSF101215">
    <property type="entry name" value="KaiA/RbsU domain"/>
    <property type="match status" value="1"/>
</dbReference>
<feature type="domain" description="KaiA C-terminal" evidence="4">
    <location>
        <begin position="174"/>
        <end position="282"/>
    </location>
</feature>
<dbReference type="Pfam" id="PF21714">
    <property type="entry name" value="KaiA_N"/>
    <property type="match status" value="1"/>
</dbReference>
<evidence type="ECO:0000313" key="5">
    <source>
        <dbReference type="EMBL" id="AZB72847.1"/>
    </source>
</evidence>
<dbReference type="InterPro" id="IPR017944">
    <property type="entry name" value="KaiA/RbsU_helical_domain_sf"/>
</dbReference>
<evidence type="ECO:0000256" key="2">
    <source>
        <dbReference type="ARBA" id="ARBA00034852"/>
    </source>
</evidence>
<dbReference type="Gene3D" id="3.40.50.2300">
    <property type="match status" value="1"/>
</dbReference>
<dbReference type="InterPro" id="IPR011648">
    <property type="entry name" value="Circadian_clock_KaiA"/>
</dbReference>
<dbReference type="PROSITE" id="PS51431">
    <property type="entry name" value="KAIA_C"/>
    <property type="match status" value="1"/>
</dbReference>
<dbReference type="InterPro" id="IPR011006">
    <property type="entry name" value="CheY-like_superfamily"/>
</dbReference>
<dbReference type="RefSeq" id="WP_208673134.1">
    <property type="nucleotide sequence ID" value="NZ_CP030139.2"/>
</dbReference>
<evidence type="ECO:0000259" key="4">
    <source>
        <dbReference type="PROSITE" id="PS51431"/>
    </source>
</evidence>
<evidence type="ECO:0000259" key="3">
    <source>
        <dbReference type="PROSITE" id="PS51430"/>
    </source>
</evidence>
<organism evidence="5 6">
    <name type="scientific">Synechococcus elongatus PCC 11801</name>
    <dbReference type="NCBI Taxonomy" id="2219813"/>
    <lineage>
        <taxon>Bacteria</taxon>
        <taxon>Bacillati</taxon>
        <taxon>Cyanobacteriota</taxon>
        <taxon>Cyanophyceae</taxon>
        <taxon>Synechococcales</taxon>
        <taxon>Synechococcaceae</taxon>
        <taxon>Synechococcus</taxon>
    </lineage>
</organism>
<reference evidence="5 6" key="1">
    <citation type="journal article" date="2018" name="Sci. Rep.">
        <title>Genome Features and Biochemical Characteristics of a Robust, Fast Growing and Naturally Transformable Cyanobacterium Synechococcus elongatus PCC 11801 Isolated from India.</title>
        <authorList>
            <person name="Jaiswal D."/>
            <person name="Sengupta A."/>
            <person name="Sohoni S."/>
            <person name="Sengupta S."/>
            <person name="Phadnavis A.G."/>
            <person name="Pakrasi H.B."/>
            <person name="Wangikar P.P."/>
        </authorList>
    </citation>
    <scope>NUCLEOTIDE SEQUENCE [LARGE SCALE GENOMIC DNA]</scope>
    <source>
        <strain evidence="5 6">PCC 11801</strain>
    </source>
</reference>
<feature type="domain" description="KaiA N-terminal" evidence="3">
    <location>
        <begin position="1"/>
        <end position="164"/>
    </location>
</feature>
<dbReference type="SMART" id="SM01247">
    <property type="entry name" value="KaiA"/>
    <property type="match status" value="1"/>
</dbReference>
<evidence type="ECO:0000313" key="6">
    <source>
        <dbReference type="Proteomes" id="UP000267249"/>
    </source>
</evidence>
<dbReference type="SUPFAM" id="SSF52172">
    <property type="entry name" value="CheY-like"/>
    <property type="match status" value="1"/>
</dbReference>
<accession>A0AAN1QP98</accession>
<dbReference type="InterPro" id="IPR020844">
    <property type="entry name" value="Circadian_clock_KaiA_N"/>
</dbReference>
<dbReference type="Pfam" id="PF07688">
    <property type="entry name" value="KaiA"/>
    <property type="match status" value="1"/>
</dbReference>
<name>A0AAN1QP98_SYNEL</name>
<dbReference type="PROSITE" id="PS51430">
    <property type="entry name" value="KAIA_N"/>
    <property type="match status" value="1"/>
</dbReference>
<gene>
    <name evidence="5" type="ORF">DOP62_09060</name>
</gene>
<evidence type="ECO:0000256" key="1">
    <source>
        <dbReference type="ARBA" id="ARBA00023108"/>
    </source>
</evidence>
<keyword evidence="1" id="KW-0090">Biological rhythms</keyword>
<sequence length="284" mass="32465">MLSQIAICIWVESTAILQDCQQALAGDRYQLQICSSGDLLLDYAQTHRDQIDCLLLVATNPGCKTVIQQLCFQGIVVPAIVVGDRDTDDVTDTQKDWVYHSAELHLGIHQLEQLPYQVDAALAEFLRQAPVETIADQVMLMAATHDPELASHQRDLAQRLQERLGYLGVYYKRDPDRFLRNLPAYEGQKLLEAMQTSYREIVLSYFSPNSNLNQSLDNFVNMAFFADVPVTQVVEIHMELMDEFAKKLRVEGRSEDILLDYRLTLIDVIAHLCEMYRRSIPRET</sequence>
<dbReference type="Proteomes" id="UP000267249">
    <property type="component" value="Chromosome"/>
</dbReference>
<dbReference type="Gene3D" id="1.10.1240.30">
    <property type="entry name" value="KaiA/RbsU domain"/>
    <property type="match status" value="1"/>
</dbReference>
<dbReference type="GO" id="GO:0007623">
    <property type="term" value="P:circadian rhythm"/>
    <property type="evidence" value="ECO:0007669"/>
    <property type="project" value="InterPro"/>
</dbReference>
<dbReference type="EMBL" id="CP030139">
    <property type="protein sequence ID" value="AZB72847.1"/>
    <property type="molecule type" value="Genomic_DNA"/>
</dbReference>
<protein>
    <recommendedName>
        <fullName evidence="2">Circadian clock oscillator protein KaiA</fullName>
    </recommendedName>
</protein>